<gene>
    <name evidence="1" type="ORF">JGUZn3_14040</name>
</gene>
<dbReference type="AlphaFoldDB" id="A0A7H1NS69"/>
<sequence length="359" mass="42763">MVTVRCIMMEKNEEVLLEPWILYHAHLFGFENLTILDNGSTNQRVQTLLNKYEKRGCHIIRSFTERQNFVDKGKIITEIIQEWDRSHEPYDFAVPLDCDEFLAFFDQKILMNRDDILAEFRHLKKYDGTFLLHRILMNDPVNMGLFYPQIIRKSFFKKNTLVGLDNGYHEPVTIYDDKMIWTGFVYIHLHNRYDFLELKRFSSEKLMPFIELLNGETLKNYTGIGSHLVADFFHTEEDYKYQYRDKGLLYGGEFIAKLQNLGCGLQEIFGQEAYSSQSYHNITQFYHQYNIQYHLISFKEKDSSTVEFYDEKFYRHNNPDVHDHSFFKIWPLVHFINYGYYEGRKGSGLTLQAFSSDVS</sequence>
<evidence type="ECO:0000313" key="2">
    <source>
        <dbReference type="Proteomes" id="UP000516349"/>
    </source>
</evidence>
<dbReference type="Pfam" id="PF13704">
    <property type="entry name" value="Glyco_tranf_2_4"/>
    <property type="match status" value="1"/>
</dbReference>
<dbReference type="KEGG" id="ebla:JGUZn3_14040"/>
<keyword evidence="2" id="KW-1185">Reference proteome</keyword>
<dbReference type="Proteomes" id="UP000516349">
    <property type="component" value="Chromosome"/>
</dbReference>
<proteinExistence type="predicted"/>
<organism evidence="1 2">
    <name type="scientific">Entomobacter blattae</name>
    <dbReference type="NCBI Taxonomy" id="2762277"/>
    <lineage>
        <taxon>Bacteria</taxon>
        <taxon>Pseudomonadati</taxon>
        <taxon>Pseudomonadota</taxon>
        <taxon>Alphaproteobacteria</taxon>
        <taxon>Acetobacterales</taxon>
        <taxon>Acetobacteraceae</taxon>
        <taxon>Entomobacter</taxon>
    </lineage>
</organism>
<name>A0A7H1NS69_9PROT</name>
<reference evidence="1 2" key="1">
    <citation type="submission" date="2020-08" db="EMBL/GenBank/DDBJ databases">
        <title>Complete genome sequence of Entomobacter blattae G55GP.</title>
        <authorList>
            <person name="Poehlein A."/>
            <person name="Guzman J."/>
            <person name="Daniel R."/>
            <person name="Vilcinskas A."/>
        </authorList>
    </citation>
    <scope>NUCLEOTIDE SEQUENCE [LARGE SCALE GENOMIC DNA]</scope>
    <source>
        <strain evidence="1 2">G55GP</strain>
    </source>
</reference>
<evidence type="ECO:0000313" key="1">
    <source>
        <dbReference type="EMBL" id="QNT78629.1"/>
    </source>
</evidence>
<accession>A0A7H1NS69</accession>
<dbReference type="RefSeq" id="WP_203412875.1">
    <property type="nucleotide sequence ID" value="NZ_CP060244.1"/>
</dbReference>
<protein>
    <submittedName>
        <fullName evidence="1">Uncharacterized protein</fullName>
    </submittedName>
</protein>
<dbReference type="EMBL" id="CP060244">
    <property type="protein sequence ID" value="QNT78629.1"/>
    <property type="molecule type" value="Genomic_DNA"/>
</dbReference>